<name>A0A0G1R770_9BACT</name>
<dbReference type="EMBL" id="LCMA01000015">
    <property type="protein sequence ID" value="KKU25933.1"/>
    <property type="molecule type" value="Genomic_DNA"/>
</dbReference>
<accession>A0A0G1R770</accession>
<sequence>MRNITINTADGSFTGIARVSNGEKFSAAIAIGGFEPSFGVAYALKASANGNSFVAVKPDDLISDGVTTIRIESCRKS</sequence>
<organism evidence="1 2">
    <name type="scientific">Candidatus Magasanikbacteria bacterium GW2011_GWA2_46_17</name>
    <dbReference type="NCBI Taxonomy" id="1619042"/>
    <lineage>
        <taxon>Bacteria</taxon>
        <taxon>Candidatus Magasanikiibacteriota</taxon>
    </lineage>
</organism>
<dbReference type="AlphaFoldDB" id="A0A0G1R770"/>
<proteinExistence type="predicted"/>
<reference evidence="1 2" key="1">
    <citation type="journal article" date="2015" name="Nature">
        <title>rRNA introns, odd ribosomes, and small enigmatic genomes across a large radiation of phyla.</title>
        <authorList>
            <person name="Brown C.T."/>
            <person name="Hug L.A."/>
            <person name="Thomas B.C."/>
            <person name="Sharon I."/>
            <person name="Castelle C.J."/>
            <person name="Singh A."/>
            <person name="Wilkins M.J."/>
            <person name="Williams K.H."/>
            <person name="Banfield J.F."/>
        </authorList>
    </citation>
    <scope>NUCLEOTIDE SEQUENCE [LARGE SCALE GENOMIC DNA]</scope>
</reference>
<protein>
    <submittedName>
        <fullName evidence="1">Uncharacterized protein</fullName>
    </submittedName>
</protein>
<gene>
    <name evidence="1" type="ORF">UX39_C0015G0001</name>
</gene>
<dbReference type="Proteomes" id="UP000034175">
    <property type="component" value="Unassembled WGS sequence"/>
</dbReference>
<comment type="caution">
    <text evidence="1">The sequence shown here is derived from an EMBL/GenBank/DDBJ whole genome shotgun (WGS) entry which is preliminary data.</text>
</comment>
<evidence type="ECO:0000313" key="2">
    <source>
        <dbReference type="Proteomes" id="UP000034175"/>
    </source>
</evidence>
<evidence type="ECO:0000313" key="1">
    <source>
        <dbReference type="EMBL" id="KKU25933.1"/>
    </source>
</evidence>